<accession>A0ABW4NYX6</accession>
<keyword evidence="2" id="KW-1185">Reference proteome</keyword>
<name>A0ABW4NYX6_9NOCA</name>
<dbReference type="RefSeq" id="WP_378483951.1">
    <property type="nucleotide sequence ID" value="NZ_JBHUFB010000007.1"/>
</dbReference>
<dbReference type="EMBL" id="JBHUFB010000007">
    <property type="protein sequence ID" value="MFD1811402.1"/>
    <property type="molecule type" value="Genomic_DNA"/>
</dbReference>
<reference evidence="2" key="1">
    <citation type="journal article" date="2019" name="Int. J. Syst. Evol. Microbiol.">
        <title>The Global Catalogue of Microorganisms (GCM) 10K type strain sequencing project: providing services to taxonomists for standard genome sequencing and annotation.</title>
        <authorList>
            <consortium name="The Broad Institute Genomics Platform"/>
            <consortium name="The Broad Institute Genome Sequencing Center for Infectious Disease"/>
            <person name="Wu L."/>
            <person name="Ma J."/>
        </authorList>
    </citation>
    <scope>NUCLEOTIDE SEQUENCE [LARGE SCALE GENOMIC DNA]</scope>
    <source>
        <strain evidence="2">DT72</strain>
    </source>
</reference>
<evidence type="ECO:0000313" key="1">
    <source>
        <dbReference type="EMBL" id="MFD1811402.1"/>
    </source>
</evidence>
<comment type="caution">
    <text evidence="1">The sequence shown here is derived from an EMBL/GenBank/DDBJ whole genome shotgun (WGS) entry which is preliminary data.</text>
</comment>
<gene>
    <name evidence="1" type="ORF">ACFSJG_04190</name>
</gene>
<sequence>MTDRSTVRVAHLDVMHSHARITTIVGPVELPPADVVADRLAAMTAIGPKARLGLRPSTTSNRWTFDPVAHRPVVTTTSTPASPMDLLDLPDATDPAEDRPTSVVLAGNYLRTDHNHGLGEVAFALLLHGVILGTIDPADPNVWRPALRRGNGIAAAAVRTFGSDPRRLWALRNSLSSRRTPPPSPVEEQVPWTPDRAAVFSPMSPETLARLRAWRDTDAPGTSMFAVVASALHRALADAGLDVDDVATVTLDVRKYLAEGHVPLANFVSGLEFELGRRPSPQVIHRTVADALESGRPVANVALNSLRTRIGLRTGRPPVPTTRPRSARARLLFSSIGRVPRQGAIPWRGTADPFYMVHNDPTGPEGITVSWAVIDDSLFTAASFHGNVFDRGRVQRALDSVTSDPLRLLR</sequence>
<protein>
    <submittedName>
        <fullName evidence="1">Uncharacterized protein</fullName>
    </submittedName>
</protein>
<dbReference type="Proteomes" id="UP001597286">
    <property type="component" value="Unassembled WGS sequence"/>
</dbReference>
<evidence type="ECO:0000313" key="2">
    <source>
        <dbReference type="Proteomes" id="UP001597286"/>
    </source>
</evidence>
<organism evidence="1 2">
    <name type="scientific">Rhodococcus gannanensis</name>
    <dbReference type="NCBI Taxonomy" id="1960308"/>
    <lineage>
        <taxon>Bacteria</taxon>
        <taxon>Bacillati</taxon>
        <taxon>Actinomycetota</taxon>
        <taxon>Actinomycetes</taxon>
        <taxon>Mycobacteriales</taxon>
        <taxon>Nocardiaceae</taxon>
        <taxon>Rhodococcus</taxon>
    </lineage>
</organism>
<proteinExistence type="predicted"/>